<sequence>MSTGRRIFGLGSRRFLVIFIAYAGGMSIVATALVAGAHWNLRPVAPAQVGGTASEVDTTAVVGIRTFVSPGTAVIDEDVVYSTQADGTQLTLDVCSPPTVVDPANELAEDSAGDGSGAVAGVGGAESVDPTAEPDPAAGSEVDSVTGTTDDIAGVEESTPTPGETVLRPAVISIHGGSWARGDKGNSDWRGVCEWFASEGFVAFSVNYRLVPSVSFPAAIEDLGHAVEWMRANAGSYNIDPDRIGAFGGSAGGNLATLLGARGSGSFTEGSRVAAVAELSGPVDLSYDGVVVAGGSSGLEQIVLDYLDCTSLLECPPAKDASAVNSLDRSDPPVFIGSSTEEFIPLSQSSGYAADLDDLGIVNQLVTVPGSLHSIGILDAAMRGEVSAFLHAQLGG</sequence>
<dbReference type="SUPFAM" id="SSF53474">
    <property type="entry name" value="alpha/beta-Hydrolases"/>
    <property type="match status" value="1"/>
</dbReference>
<evidence type="ECO:0000313" key="5">
    <source>
        <dbReference type="EMBL" id="PXA65679.1"/>
    </source>
</evidence>
<dbReference type="OrthoDB" id="9803828at2"/>
<keyword evidence="3" id="KW-0472">Membrane</keyword>
<dbReference type="GO" id="GO:0016787">
    <property type="term" value="F:hydrolase activity"/>
    <property type="evidence" value="ECO:0007669"/>
    <property type="project" value="UniProtKB-KW"/>
</dbReference>
<keyword evidence="6" id="KW-1185">Reference proteome</keyword>
<dbReference type="AlphaFoldDB" id="A0A317ZQY9"/>
<evidence type="ECO:0000259" key="4">
    <source>
        <dbReference type="Pfam" id="PF20434"/>
    </source>
</evidence>
<dbReference type="PANTHER" id="PTHR48081:SF13">
    <property type="entry name" value="ALPHA_BETA HYDROLASE"/>
    <property type="match status" value="1"/>
</dbReference>
<reference evidence="5 6" key="1">
    <citation type="submission" date="2018-05" db="EMBL/GenBank/DDBJ databases">
        <title>Genetic diversity of glacier-inhabiting Cryobacterium bacteria in China and description of Cryobacterium mengkeensis sp. nov. and Arthrobacter glacialis sp. nov.</title>
        <authorList>
            <person name="Liu Q."/>
            <person name="Xin Y.-H."/>
        </authorList>
    </citation>
    <scope>NUCLEOTIDE SEQUENCE [LARGE SCALE GENOMIC DNA]</scope>
    <source>
        <strain evidence="5 6">SK-1</strain>
    </source>
</reference>
<organism evidence="5 6">
    <name type="scientific">Cryobacterium arcticum</name>
    <dbReference type="NCBI Taxonomy" id="670052"/>
    <lineage>
        <taxon>Bacteria</taxon>
        <taxon>Bacillati</taxon>
        <taxon>Actinomycetota</taxon>
        <taxon>Actinomycetes</taxon>
        <taxon>Micrococcales</taxon>
        <taxon>Microbacteriaceae</taxon>
        <taxon>Cryobacterium</taxon>
    </lineage>
</organism>
<protein>
    <recommendedName>
        <fullName evidence="4">BD-FAE-like domain-containing protein</fullName>
    </recommendedName>
</protein>
<evidence type="ECO:0000256" key="1">
    <source>
        <dbReference type="ARBA" id="ARBA00022801"/>
    </source>
</evidence>
<feature type="region of interest" description="Disordered" evidence="2">
    <location>
        <begin position="102"/>
        <end position="168"/>
    </location>
</feature>
<dbReference type="RefSeq" id="WP_110128633.1">
    <property type="nucleotide sequence ID" value="NZ_QHLY01000013.1"/>
</dbReference>
<dbReference type="Pfam" id="PF20434">
    <property type="entry name" value="BD-FAE"/>
    <property type="match status" value="1"/>
</dbReference>
<dbReference type="EMBL" id="QHLY01000013">
    <property type="protein sequence ID" value="PXA65679.1"/>
    <property type="molecule type" value="Genomic_DNA"/>
</dbReference>
<gene>
    <name evidence="5" type="ORF">CTB96_19600</name>
</gene>
<dbReference type="InterPro" id="IPR029058">
    <property type="entry name" value="AB_hydrolase_fold"/>
</dbReference>
<dbReference type="Proteomes" id="UP000246722">
    <property type="component" value="Unassembled WGS sequence"/>
</dbReference>
<keyword evidence="3" id="KW-0812">Transmembrane</keyword>
<dbReference type="Gene3D" id="3.40.50.1820">
    <property type="entry name" value="alpha/beta hydrolase"/>
    <property type="match status" value="1"/>
</dbReference>
<proteinExistence type="predicted"/>
<feature type="compositionally biased region" description="Gly residues" evidence="2">
    <location>
        <begin position="114"/>
        <end position="124"/>
    </location>
</feature>
<dbReference type="InterPro" id="IPR050300">
    <property type="entry name" value="GDXG_lipolytic_enzyme"/>
</dbReference>
<name>A0A317ZQY9_9MICO</name>
<comment type="caution">
    <text evidence="5">The sequence shown here is derived from an EMBL/GenBank/DDBJ whole genome shotgun (WGS) entry which is preliminary data.</text>
</comment>
<dbReference type="PANTHER" id="PTHR48081">
    <property type="entry name" value="AB HYDROLASE SUPERFAMILY PROTEIN C4A8.06C"/>
    <property type="match status" value="1"/>
</dbReference>
<feature type="transmembrane region" description="Helical" evidence="3">
    <location>
        <begin position="15"/>
        <end position="39"/>
    </location>
</feature>
<dbReference type="InterPro" id="IPR049492">
    <property type="entry name" value="BD-FAE-like_dom"/>
</dbReference>
<evidence type="ECO:0000313" key="6">
    <source>
        <dbReference type="Proteomes" id="UP000246722"/>
    </source>
</evidence>
<keyword evidence="3" id="KW-1133">Transmembrane helix</keyword>
<feature type="domain" description="BD-FAE-like" evidence="4">
    <location>
        <begin position="168"/>
        <end position="351"/>
    </location>
</feature>
<evidence type="ECO:0000256" key="3">
    <source>
        <dbReference type="SAM" id="Phobius"/>
    </source>
</evidence>
<accession>A0A317ZQY9</accession>
<evidence type="ECO:0000256" key="2">
    <source>
        <dbReference type="SAM" id="MobiDB-lite"/>
    </source>
</evidence>
<keyword evidence="1" id="KW-0378">Hydrolase</keyword>